<dbReference type="Pfam" id="PF02470">
    <property type="entry name" value="MlaD"/>
    <property type="match status" value="1"/>
</dbReference>
<keyword evidence="1" id="KW-0812">Transmembrane</keyword>
<dbReference type="PANTHER" id="PTHR33371">
    <property type="entry name" value="INTERMEMBRANE PHOSPHOLIPID TRANSPORT SYSTEM BINDING PROTEIN MLAD-RELATED"/>
    <property type="match status" value="1"/>
</dbReference>
<evidence type="ECO:0000259" key="2">
    <source>
        <dbReference type="Pfam" id="PF02470"/>
    </source>
</evidence>
<comment type="caution">
    <text evidence="3">The sequence shown here is derived from an EMBL/GenBank/DDBJ whole genome shotgun (WGS) entry which is preliminary data.</text>
</comment>
<proteinExistence type="predicted"/>
<dbReference type="InterPro" id="IPR052336">
    <property type="entry name" value="MlaD_Phospholipid_Transporter"/>
</dbReference>
<protein>
    <submittedName>
        <fullName evidence="3">MCE family protein</fullName>
    </submittedName>
</protein>
<dbReference type="AlphaFoldDB" id="A0A9E2L9F3"/>
<name>A0A9E2L9F3_9BACT</name>
<accession>A0A9E2L9F3</accession>
<evidence type="ECO:0000256" key="1">
    <source>
        <dbReference type="SAM" id="Phobius"/>
    </source>
</evidence>
<evidence type="ECO:0000313" key="3">
    <source>
        <dbReference type="EMBL" id="MBU3854265.1"/>
    </source>
</evidence>
<feature type="domain" description="Mce/MlaD" evidence="2">
    <location>
        <begin position="38"/>
        <end position="104"/>
    </location>
</feature>
<organism evidence="3 4">
    <name type="scientific">Candidatus Paraprevotella stercoravium</name>
    <dbReference type="NCBI Taxonomy" id="2838725"/>
    <lineage>
        <taxon>Bacteria</taxon>
        <taxon>Pseudomonadati</taxon>
        <taxon>Bacteroidota</taxon>
        <taxon>Bacteroidia</taxon>
        <taxon>Bacteroidales</taxon>
        <taxon>Prevotellaceae</taxon>
        <taxon>Paraprevotella</taxon>
    </lineage>
</organism>
<sequence>MKNLTKEVKIGIAGIVALALLFLGINFLKGINLFKSSNFYYIEFSNVKGLAKSSPVYADGYNIGIVRDIFYNYNKNGHVIVEIQVDDQMRIPKGSSAELVTEMLGGCNLNLLLANNPRERFEPGDTIEGKENADLMSQAATMIPKVEKTLNTVDSLVSTLNRIVSDPNIARILANTSQLTANLNQTTQDLNKVIRKDIPGMTQKFTAVGDHVIQLTDKVNALNLEGTLTKVDTTMNNLQLATEKLNRTDNSIGLLLNDTTLYGNINTTIGSADSLLRDLKAHPKRYVHFSIFGRKDK</sequence>
<gene>
    <name evidence="3" type="ORF">H9789_10720</name>
</gene>
<dbReference type="InterPro" id="IPR003399">
    <property type="entry name" value="Mce/MlaD"/>
</dbReference>
<reference evidence="3" key="2">
    <citation type="submission" date="2021-04" db="EMBL/GenBank/DDBJ databases">
        <authorList>
            <person name="Gilroy R."/>
        </authorList>
    </citation>
    <scope>NUCLEOTIDE SEQUENCE</scope>
    <source>
        <strain evidence="3">G3-2149</strain>
    </source>
</reference>
<reference evidence="3" key="1">
    <citation type="journal article" date="2021" name="PeerJ">
        <title>Extensive microbial diversity within the chicken gut microbiome revealed by metagenomics and culture.</title>
        <authorList>
            <person name="Gilroy R."/>
            <person name="Ravi A."/>
            <person name="Getino M."/>
            <person name="Pursley I."/>
            <person name="Horton D.L."/>
            <person name="Alikhan N.F."/>
            <person name="Baker D."/>
            <person name="Gharbi K."/>
            <person name="Hall N."/>
            <person name="Watson M."/>
            <person name="Adriaenssens E.M."/>
            <person name="Foster-Nyarko E."/>
            <person name="Jarju S."/>
            <person name="Secka A."/>
            <person name="Antonio M."/>
            <person name="Oren A."/>
            <person name="Chaudhuri R.R."/>
            <person name="La Ragione R."/>
            <person name="Hildebrand F."/>
            <person name="Pallen M.J."/>
        </authorList>
    </citation>
    <scope>NUCLEOTIDE SEQUENCE</scope>
    <source>
        <strain evidence="3">G3-2149</strain>
    </source>
</reference>
<dbReference type="EMBL" id="JAHLFU010000219">
    <property type="protein sequence ID" value="MBU3854265.1"/>
    <property type="molecule type" value="Genomic_DNA"/>
</dbReference>
<feature type="transmembrane region" description="Helical" evidence="1">
    <location>
        <begin position="12"/>
        <end position="28"/>
    </location>
</feature>
<keyword evidence="1" id="KW-0472">Membrane</keyword>
<evidence type="ECO:0000313" key="4">
    <source>
        <dbReference type="Proteomes" id="UP000823865"/>
    </source>
</evidence>
<keyword evidence="1" id="KW-1133">Transmembrane helix</keyword>
<dbReference type="Proteomes" id="UP000823865">
    <property type="component" value="Unassembled WGS sequence"/>
</dbReference>
<dbReference type="PANTHER" id="PTHR33371:SF4">
    <property type="entry name" value="INTERMEMBRANE PHOSPHOLIPID TRANSPORT SYSTEM BINDING PROTEIN MLAD"/>
    <property type="match status" value="1"/>
</dbReference>